<evidence type="ECO:0000313" key="8">
    <source>
        <dbReference type="EMBL" id="CAJ1411001.1"/>
    </source>
</evidence>
<feature type="region of interest" description="Disordered" evidence="5">
    <location>
        <begin position="94"/>
        <end position="126"/>
    </location>
</feature>
<sequence>MSSLCGVDAGLKVRGVGLREARRVYHDALRGTSKSEREEAFLEAFRELRPYGRKGDWPGRATTGIPKAESGRIVTEVERDRQLRCLSYGGSFRRVDSGRSPGARSREEDLQPDQLSSAGTSYKHTLDPNLSGSTDLLSLIRNSVVGLLASMGLVVELTFSNDFRYIYALISASEAVLEELAKKHDYPVAADLAQVDPEAAEPCDRCFEPLRPRDPEASELLKELGLEEGAAQRAQGPLEDSQREAFSWYLRSRLKGRSALAALREANAAWPGGKEGLLNTWDRLLGQRGLEVLRVDPDTQGRFLREVEVQRLDGQKVSSHFCREDRTVLIMAAMSDACDIFNLMRDGYVADVLPCTGEREEDIHLAWRRHISSWLLVPALLGILAQVAFVFAEDWQAEVLLGYVLSVSLWCGAALSAWTLKVRRLLLSRGCVTRPCEKPESRRQFHGTLKRSLLTGEMEEQVSSSLGYIARQALSILLCLILAVASVLVAICSVDLLPTRLSELGIPRPYFSQPVIGVLVAAEVLVLNRIFRWVSLPLTRWENHKSRAEFVHAYKFKALSLQFINSYASLFYIAFYPDSLKPFEVSSCDVAWWNQWGNTCEMARLNQQLMAILAIFCLKAGIRCLTFWCVSNKTSQASPERSVGMEIVSGLDKSMAALRFGHPEVDLNGPPDGCFGPAAETVLVLGMLLFFVAVSPWAPLLAFLALAPALAAPSRPALPSVGLDHFASASVRVISWVAMPVLAALVVWPAQGKGRLLALLGIQGDLAAWGGYSALLLFGRLLPGRLAACTPDASRLNLAEARLRLGAQKLRREPVFTARSARARPLGTDFRVRTPQQWEELVAKLTV</sequence>
<evidence type="ECO:0000259" key="7">
    <source>
        <dbReference type="Pfam" id="PF04547"/>
    </source>
</evidence>
<evidence type="ECO:0000256" key="1">
    <source>
        <dbReference type="ARBA" id="ARBA00004141"/>
    </source>
</evidence>
<feature type="transmembrane region" description="Helical" evidence="6">
    <location>
        <begin position="374"/>
        <end position="393"/>
    </location>
</feature>
<keyword evidence="3 6" id="KW-1133">Transmembrane helix</keyword>
<feature type="transmembrane region" description="Helical" evidence="6">
    <location>
        <begin position="733"/>
        <end position="750"/>
    </location>
</feature>
<keyword evidence="4 6" id="KW-0472">Membrane</keyword>
<keyword evidence="9" id="KW-1185">Reference proteome</keyword>
<comment type="subcellular location">
    <subcellularLocation>
        <location evidence="1">Membrane</location>
        <topology evidence="1">Multi-pass membrane protein</topology>
    </subcellularLocation>
</comment>
<feature type="compositionally biased region" description="Polar residues" evidence="5">
    <location>
        <begin position="113"/>
        <end position="126"/>
    </location>
</feature>
<feature type="transmembrane region" description="Helical" evidence="6">
    <location>
        <begin position="687"/>
        <end position="712"/>
    </location>
</feature>
<dbReference type="InterPro" id="IPR007632">
    <property type="entry name" value="Anoctamin"/>
</dbReference>
<feature type="transmembrane region" description="Helical" evidence="6">
    <location>
        <begin position="511"/>
        <end position="531"/>
    </location>
</feature>
<dbReference type="GO" id="GO:0016020">
    <property type="term" value="C:membrane"/>
    <property type="evidence" value="ECO:0007669"/>
    <property type="project" value="UniProtKB-SubCell"/>
</dbReference>
<dbReference type="EMBL" id="CAUJNA010003851">
    <property type="protein sequence ID" value="CAJ1411001.1"/>
    <property type="molecule type" value="Genomic_DNA"/>
</dbReference>
<evidence type="ECO:0000256" key="3">
    <source>
        <dbReference type="ARBA" id="ARBA00022989"/>
    </source>
</evidence>
<dbReference type="Pfam" id="PF04547">
    <property type="entry name" value="Anoctamin"/>
    <property type="match status" value="1"/>
</dbReference>
<gene>
    <name evidence="8" type="ORF">EVOR1521_LOCUS31693</name>
</gene>
<feature type="transmembrane region" description="Helical" evidence="6">
    <location>
        <begin position="756"/>
        <end position="778"/>
    </location>
</feature>
<name>A0AA36JTE0_9DINO</name>
<protein>
    <recommendedName>
        <fullName evidence="7">Anoctamin transmembrane domain-containing protein</fullName>
    </recommendedName>
</protein>
<dbReference type="AlphaFoldDB" id="A0AA36JTE0"/>
<keyword evidence="2 6" id="KW-0812">Transmembrane</keyword>
<evidence type="ECO:0000256" key="4">
    <source>
        <dbReference type="ARBA" id="ARBA00023136"/>
    </source>
</evidence>
<dbReference type="PANTHER" id="PTHR12308">
    <property type="entry name" value="ANOCTAMIN"/>
    <property type="match status" value="1"/>
</dbReference>
<dbReference type="InterPro" id="IPR049452">
    <property type="entry name" value="Anoctamin_TM"/>
</dbReference>
<evidence type="ECO:0000256" key="5">
    <source>
        <dbReference type="SAM" id="MobiDB-lite"/>
    </source>
</evidence>
<evidence type="ECO:0000313" key="9">
    <source>
        <dbReference type="Proteomes" id="UP001178507"/>
    </source>
</evidence>
<feature type="transmembrane region" description="Helical" evidence="6">
    <location>
        <begin position="473"/>
        <end position="491"/>
    </location>
</feature>
<dbReference type="PANTHER" id="PTHR12308:SF73">
    <property type="entry name" value="ANOCTAMIN"/>
    <property type="match status" value="1"/>
</dbReference>
<evidence type="ECO:0000256" key="6">
    <source>
        <dbReference type="SAM" id="Phobius"/>
    </source>
</evidence>
<organism evidence="8 9">
    <name type="scientific">Effrenium voratum</name>
    <dbReference type="NCBI Taxonomy" id="2562239"/>
    <lineage>
        <taxon>Eukaryota</taxon>
        <taxon>Sar</taxon>
        <taxon>Alveolata</taxon>
        <taxon>Dinophyceae</taxon>
        <taxon>Suessiales</taxon>
        <taxon>Symbiodiniaceae</taxon>
        <taxon>Effrenium</taxon>
    </lineage>
</organism>
<dbReference type="Proteomes" id="UP001178507">
    <property type="component" value="Unassembled WGS sequence"/>
</dbReference>
<feature type="transmembrane region" description="Helical" evidence="6">
    <location>
        <begin position="609"/>
        <end position="628"/>
    </location>
</feature>
<feature type="domain" description="Anoctamin transmembrane" evidence="7">
    <location>
        <begin position="366"/>
        <end position="704"/>
    </location>
</feature>
<proteinExistence type="predicted"/>
<reference evidence="8" key="1">
    <citation type="submission" date="2023-08" db="EMBL/GenBank/DDBJ databases">
        <authorList>
            <person name="Chen Y."/>
            <person name="Shah S."/>
            <person name="Dougan E. K."/>
            <person name="Thang M."/>
            <person name="Chan C."/>
        </authorList>
    </citation>
    <scope>NUCLEOTIDE SEQUENCE</scope>
</reference>
<feature type="transmembrane region" description="Helical" evidence="6">
    <location>
        <begin position="399"/>
        <end position="420"/>
    </location>
</feature>
<comment type="caution">
    <text evidence="8">The sequence shown here is derived from an EMBL/GenBank/DDBJ whole genome shotgun (WGS) entry which is preliminary data.</text>
</comment>
<dbReference type="GO" id="GO:0005254">
    <property type="term" value="F:chloride channel activity"/>
    <property type="evidence" value="ECO:0007669"/>
    <property type="project" value="TreeGrafter"/>
</dbReference>
<accession>A0AA36JTE0</accession>
<evidence type="ECO:0000256" key="2">
    <source>
        <dbReference type="ARBA" id="ARBA00022692"/>
    </source>
</evidence>